<evidence type="ECO:0000313" key="2">
    <source>
        <dbReference type="EMBL" id="GAA0926498.1"/>
    </source>
</evidence>
<evidence type="ECO:0000256" key="1">
    <source>
        <dbReference type="SAM" id="MobiDB-lite"/>
    </source>
</evidence>
<dbReference type="Proteomes" id="UP001500542">
    <property type="component" value="Unassembled WGS sequence"/>
</dbReference>
<evidence type="ECO:0000313" key="3">
    <source>
        <dbReference type="Proteomes" id="UP001500542"/>
    </source>
</evidence>
<comment type="caution">
    <text evidence="2">The sequence shown here is derived from an EMBL/GenBank/DDBJ whole genome shotgun (WGS) entry which is preliminary data.</text>
</comment>
<dbReference type="EMBL" id="BAAAHK010000002">
    <property type="protein sequence ID" value="GAA0926498.1"/>
    <property type="molecule type" value="Genomic_DNA"/>
</dbReference>
<reference evidence="2 3" key="1">
    <citation type="journal article" date="2019" name="Int. J. Syst. Evol. Microbiol.">
        <title>The Global Catalogue of Microorganisms (GCM) 10K type strain sequencing project: providing services to taxonomists for standard genome sequencing and annotation.</title>
        <authorList>
            <consortium name="The Broad Institute Genomics Platform"/>
            <consortium name="The Broad Institute Genome Sequencing Center for Infectious Disease"/>
            <person name="Wu L."/>
            <person name="Ma J."/>
        </authorList>
    </citation>
    <scope>NUCLEOTIDE SEQUENCE [LARGE SCALE GENOMIC DNA]</scope>
    <source>
        <strain evidence="2 3">JCM 10977</strain>
    </source>
</reference>
<proteinExistence type="predicted"/>
<accession>A0ABN1PD86</accession>
<feature type="compositionally biased region" description="Polar residues" evidence="1">
    <location>
        <begin position="13"/>
        <end position="22"/>
    </location>
</feature>
<feature type="region of interest" description="Disordered" evidence="1">
    <location>
        <begin position="1"/>
        <end position="23"/>
    </location>
</feature>
<protein>
    <submittedName>
        <fullName evidence="2">Anti-sigma regulatory factor</fullName>
    </submittedName>
</protein>
<name>A0ABN1PD86_9ACTN</name>
<sequence>MGQAPIASALPGRQSTVSSNGRSAEVRLSIPADSAYIAVPRSVVGNLAARNDFTVDAIDDLRIAVDEACALLLPQASDGVLDLVFEIAPPQLTISTTATVPNGWKPDTTSFGWTVLTALVESAAAETVDGRLTITVSSSATTSEKA</sequence>
<keyword evidence="3" id="KW-1185">Reference proteome</keyword>
<gene>
    <name evidence="2" type="ORF">GCM10009554_06730</name>
</gene>
<organism evidence="2 3">
    <name type="scientific">Kribbella koreensis</name>
    <dbReference type="NCBI Taxonomy" id="57909"/>
    <lineage>
        <taxon>Bacteria</taxon>
        <taxon>Bacillati</taxon>
        <taxon>Actinomycetota</taxon>
        <taxon>Actinomycetes</taxon>
        <taxon>Propionibacteriales</taxon>
        <taxon>Kribbellaceae</taxon>
        <taxon>Kribbella</taxon>
    </lineage>
</organism>